<evidence type="ECO:0000313" key="11">
    <source>
        <dbReference type="EnsemblPlants" id="ONIVA01G09280.1"/>
    </source>
</evidence>
<dbReference type="AlphaFoldDB" id="A0A0E0FIF2"/>
<keyword evidence="2 9" id="KW-0812">Transmembrane</keyword>
<feature type="transmembrane region" description="Helical" evidence="9">
    <location>
        <begin position="666"/>
        <end position="687"/>
    </location>
</feature>
<organism evidence="11">
    <name type="scientific">Oryza nivara</name>
    <name type="common">Indian wild rice</name>
    <name type="synonym">Oryza sativa f. spontanea</name>
    <dbReference type="NCBI Taxonomy" id="4536"/>
    <lineage>
        <taxon>Eukaryota</taxon>
        <taxon>Viridiplantae</taxon>
        <taxon>Streptophyta</taxon>
        <taxon>Embryophyta</taxon>
        <taxon>Tracheophyta</taxon>
        <taxon>Spermatophyta</taxon>
        <taxon>Magnoliopsida</taxon>
        <taxon>Liliopsida</taxon>
        <taxon>Poales</taxon>
        <taxon>Poaceae</taxon>
        <taxon>BOP clade</taxon>
        <taxon>Oryzoideae</taxon>
        <taxon>Oryzeae</taxon>
        <taxon>Oryzinae</taxon>
        <taxon>Oryza</taxon>
    </lineage>
</organism>
<evidence type="ECO:0000256" key="4">
    <source>
        <dbReference type="ARBA" id="ARBA00022989"/>
    </source>
</evidence>
<dbReference type="EnsemblPlants" id="ONIVA01G09280.1">
    <property type="protein sequence ID" value="ONIVA01G09280.1"/>
    <property type="gene ID" value="ONIVA01G09280"/>
</dbReference>
<dbReference type="STRING" id="4536.A0A0E0FIF2"/>
<dbReference type="PROSITE" id="PS50088">
    <property type="entry name" value="ANK_REPEAT"/>
    <property type="match status" value="1"/>
</dbReference>
<protein>
    <recommendedName>
        <fullName evidence="10">PGG domain-containing protein</fullName>
    </recommendedName>
</protein>
<feature type="region of interest" description="Disordered" evidence="8">
    <location>
        <begin position="1"/>
        <end position="20"/>
    </location>
</feature>
<feature type="region of interest" description="Disordered" evidence="8">
    <location>
        <begin position="731"/>
        <end position="754"/>
    </location>
</feature>
<accession>A0A0E0FIF2</accession>
<feature type="transmembrane region" description="Helical" evidence="9">
    <location>
        <begin position="605"/>
        <end position="628"/>
    </location>
</feature>
<feature type="transmembrane region" description="Helical" evidence="9">
    <location>
        <begin position="517"/>
        <end position="534"/>
    </location>
</feature>
<dbReference type="OMA" id="WTHINDP"/>
<dbReference type="Gramene" id="ONIVA01G09280.1">
    <property type="protein sequence ID" value="ONIVA01G09280.1"/>
    <property type="gene ID" value="ONIVA01G09280"/>
</dbReference>
<reference evidence="11" key="2">
    <citation type="submission" date="2018-04" db="EMBL/GenBank/DDBJ databases">
        <title>OnivRS2 (Oryza nivara Reference Sequence Version 2).</title>
        <authorList>
            <person name="Zhang J."/>
            <person name="Kudrna D."/>
            <person name="Lee S."/>
            <person name="Talag J."/>
            <person name="Rajasekar S."/>
            <person name="Welchert J."/>
            <person name="Hsing Y.-I."/>
            <person name="Wing R.A."/>
        </authorList>
    </citation>
    <scope>NUCLEOTIDE SEQUENCE [LARGE SCALE GENOMIC DNA]</scope>
</reference>
<dbReference type="SUPFAM" id="SSF48403">
    <property type="entry name" value="Ankyrin repeat"/>
    <property type="match status" value="1"/>
</dbReference>
<evidence type="ECO:0000259" key="10">
    <source>
        <dbReference type="Pfam" id="PF13962"/>
    </source>
</evidence>
<dbReference type="Proteomes" id="UP000006591">
    <property type="component" value="Chromosome 1"/>
</dbReference>
<feature type="transmembrane region" description="Helical" evidence="9">
    <location>
        <begin position="555"/>
        <end position="578"/>
    </location>
</feature>
<evidence type="ECO:0000256" key="3">
    <source>
        <dbReference type="ARBA" id="ARBA00022737"/>
    </source>
</evidence>
<feature type="transmembrane region" description="Helical" evidence="9">
    <location>
        <begin position="640"/>
        <end position="660"/>
    </location>
</feature>
<keyword evidence="3" id="KW-0677">Repeat</keyword>
<dbReference type="PANTHER" id="PTHR24186:SF50">
    <property type="entry name" value="ANKYRIN REPEAT-CONTAINING PROTEIN ITN1-LIKE ISOFORM X1"/>
    <property type="match status" value="1"/>
</dbReference>
<name>A0A0E0FIF2_ORYNI</name>
<evidence type="ECO:0000256" key="5">
    <source>
        <dbReference type="ARBA" id="ARBA00023043"/>
    </source>
</evidence>
<dbReference type="eggNOG" id="KOG0504">
    <property type="taxonomic scope" value="Eukaryota"/>
</dbReference>
<dbReference type="HOGENOM" id="CLU_000134_36_5_1"/>
<dbReference type="InterPro" id="IPR036770">
    <property type="entry name" value="Ankyrin_rpt-contain_sf"/>
</dbReference>
<proteinExistence type="predicted"/>
<dbReference type="PROSITE" id="PS50297">
    <property type="entry name" value="ANK_REP_REGION"/>
    <property type="match status" value="1"/>
</dbReference>
<dbReference type="GO" id="GO:0005886">
    <property type="term" value="C:plasma membrane"/>
    <property type="evidence" value="ECO:0007669"/>
    <property type="project" value="TreeGrafter"/>
</dbReference>
<evidence type="ECO:0000256" key="6">
    <source>
        <dbReference type="ARBA" id="ARBA00023136"/>
    </source>
</evidence>
<dbReference type="Pfam" id="PF13962">
    <property type="entry name" value="PGG"/>
    <property type="match status" value="1"/>
</dbReference>
<evidence type="ECO:0000256" key="7">
    <source>
        <dbReference type="PROSITE-ProRule" id="PRU00023"/>
    </source>
</evidence>
<dbReference type="InterPro" id="IPR002110">
    <property type="entry name" value="Ankyrin_rpt"/>
</dbReference>
<reference evidence="11" key="1">
    <citation type="submission" date="2015-04" db="UniProtKB">
        <authorList>
            <consortium name="EnsemblPlants"/>
        </authorList>
    </citation>
    <scope>IDENTIFICATION</scope>
    <source>
        <strain evidence="11">SL10</strain>
    </source>
</reference>
<evidence type="ECO:0000256" key="2">
    <source>
        <dbReference type="ARBA" id="ARBA00022692"/>
    </source>
</evidence>
<keyword evidence="12" id="KW-1185">Reference proteome</keyword>
<evidence type="ECO:0000313" key="12">
    <source>
        <dbReference type="Proteomes" id="UP000006591"/>
    </source>
</evidence>
<evidence type="ECO:0000256" key="9">
    <source>
        <dbReference type="SAM" id="Phobius"/>
    </source>
</evidence>
<evidence type="ECO:0000256" key="1">
    <source>
        <dbReference type="ARBA" id="ARBA00004141"/>
    </source>
</evidence>
<dbReference type="InterPro" id="IPR026961">
    <property type="entry name" value="PGG_dom"/>
</dbReference>
<dbReference type="Pfam" id="PF12796">
    <property type="entry name" value="Ank_2"/>
    <property type="match status" value="2"/>
</dbReference>
<feature type="repeat" description="ANK" evidence="7">
    <location>
        <begin position="233"/>
        <end position="265"/>
    </location>
</feature>
<keyword evidence="5 7" id="KW-0040">ANK repeat</keyword>
<comment type="subcellular location">
    <subcellularLocation>
        <location evidence="1">Membrane</location>
        <topology evidence="1">Multi-pass membrane protein</topology>
    </subcellularLocation>
</comment>
<keyword evidence="4 9" id="KW-1133">Transmembrane helix</keyword>
<dbReference type="PANTHER" id="PTHR24186">
    <property type="entry name" value="PROTEIN PHOSPHATASE 1 REGULATORY SUBUNIT"/>
    <property type="match status" value="1"/>
</dbReference>
<evidence type="ECO:0000256" key="8">
    <source>
        <dbReference type="SAM" id="MobiDB-lite"/>
    </source>
</evidence>
<sequence>MASSNGEQPPESPKEANAAPVAAKLAMASGRDGCERLKDLVSREDDATTMVVAMATSQNVDDTGRPPPPRVIMDPQLLMAARNGACQSLESLLLGHEVRCQTLPESHLIIYLPEPDEGAPTTDPIEDQAEGISATDQQASGAVYSLSLLEGLTLDSDENSALHVVAASGDSQAYVECTTRRGTYSARPTTTATRPCTAPLQLGTTPRAGCCCACAGAARVDDQELLARRKNKVGETALHRAVRAGHSKVVEVLMKEDPGLAGVDRHDGTSPLYLAVSLGRFEIAWDLLDMSSRKLSYSGPDGQNVLHVAVQHPQALSVLLEKCKNVEVNVQQEDQQRSIPLLLHLTSQSDKNGSTPLHFAASLKTSIEGFTSRLCEHFRPKQSPTTLLLGLNESAIYQPDNRGSYPIHVAASNGILKVVITLLKRYPDCATLRDIQGRTFFHVAVEKKRRNIVAYVCERPGFSPILNMQDSHGDTALHLAVKAGVCLNLSNEDGLTPRDLSWIMIPARLYSKKNPRYMISQLLALSGGTVGYSRQDHFFEKYSKKRDEVIDSNDMTSAAQVLGISSALIATVTFAAAFTLPGGYRADEHTDGGTPTLAGSYPFDAFIISNSLAFICSLLATVSLLYSGIQSRDISIRRRYYAFSMLLMQSSTTSFTVAFAMGMYLVLAPVTLNAAVSVCIIAFVSLLPGNMEIGVSLAIANTLRIRLGIWAAMSQARPVLLFTWKRRSREPLSQPDPYTFRDRGPNAAASQQQQ</sequence>
<dbReference type="SMART" id="SM00248">
    <property type="entry name" value="ANK"/>
    <property type="match status" value="5"/>
</dbReference>
<keyword evidence="6 9" id="KW-0472">Membrane</keyword>
<dbReference type="Gene3D" id="1.25.40.20">
    <property type="entry name" value="Ankyrin repeat-containing domain"/>
    <property type="match status" value="2"/>
</dbReference>
<feature type="domain" description="PGG" evidence="10">
    <location>
        <begin position="554"/>
        <end position="666"/>
    </location>
</feature>